<dbReference type="Pfam" id="PF26326">
    <property type="entry name" value="YtzJ"/>
    <property type="match status" value="1"/>
</dbReference>
<protein>
    <submittedName>
        <fullName evidence="1">Uncharacterized protein</fullName>
    </submittedName>
</protein>
<evidence type="ECO:0000313" key="1">
    <source>
        <dbReference type="EMBL" id="MFC4556673.1"/>
    </source>
</evidence>
<organism evidence="1 2">
    <name type="scientific">Virgibacillus kekensis</name>
    <dbReference type="NCBI Taxonomy" id="202261"/>
    <lineage>
        <taxon>Bacteria</taxon>
        <taxon>Bacillati</taxon>
        <taxon>Bacillota</taxon>
        <taxon>Bacilli</taxon>
        <taxon>Bacillales</taxon>
        <taxon>Bacillaceae</taxon>
        <taxon>Virgibacillus</taxon>
    </lineage>
</organism>
<keyword evidence="2" id="KW-1185">Reference proteome</keyword>
<sequence length="65" mass="7663">MLVMNQRRIRDEKIAQLKAGRTVYAESGELIRLMKRSINRDNLHVHYDYTNIGCWITPMPDKKSS</sequence>
<name>A0ABV9DF47_9BACI</name>
<proteinExistence type="predicted"/>
<gene>
    <name evidence="1" type="ORF">ACFO3D_00445</name>
</gene>
<accession>A0ABV9DF47</accession>
<reference evidence="2" key="1">
    <citation type="journal article" date="2019" name="Int. J. Syst. Evol. Microbiol.">
        <title>The Global Catalogue of Microorganisms (GCM) 10K type strain sequencing project: providing services to taxonomists for standard genome sequencing and annotation.</title>
        <authorList>
            <consortium name="The Broad Institute Genomics Platform"/>
            <consortium name="The Broad Institute Genome Sequencing Center for Infectious Disease"/>
            <person name="Wu L."/>
            <person name="Ma J."/>
        </authorList>
    </citation>
    <scope>NUCLEOTIDE SEQUENCE [LARGE SCALE GENOMIC DNA]</scope>
    <source>
        <strain evidence="2">CGMCC 4.7426</strain>
    </source>
</reference>
<comment type="caution">
    <text evidence="1">The sequence shown here is derived from an EMBL/GenBank/DDBJ whole genome shotgun (WGS) entry which is preliminary data.</text>
</comment>
<evidence type="ECO:0000313" key="2">
    <source>
        <dbReference type="Proteomes" id="UP001595989"/>
    </source>
</evidence>
<dbReference type="Proteomes" id="UP001595989">
    <property type="component" value="Unassembled WGS sequence"/>
</dbReference>
<dbReference type="InterPro" id="IPR058867">
    <property type="entry name" value="YtzJ"/>
</dbReference>
<dbReference type="EMBL" id="JBHSFU010000001">
    <property type="protein sequence ID" value="MFC4556673.1"/>
    <property type="molecule type" value="Genomic_DNA"/>
</dbReference>
<dbReference type="RefSeq" id="WP_390292600.1">
    <property type="nucleotide sequence ID" value="NZ_JBHSFU010000001.1"/>
</dbReference>